<reference evidence="1" key="1">
    <citation type="submission" date="2021-02" db="EMBL/GenBank/DDBJ databases">
        <authorList>
            <person name="Palmer J.M."/>
        </authorList>
    </citation>
    <scope>NUCLEOTIDE SEQUENCE</scope>
    <source>
        <strain evidence="1">SCRP734</strain>
    </source>
</reference>
<evidence type="ECO:0000313" key="1">
    <source>
        <dbReference type="EMBL" id="KAG7377818.1"/>
    </source>
</evidence>
<dbReference type="Proteomes" id="UP000694044">
    <property type="component" value="Unassembled WGS sequence"/>
</dbReference>
<sequence length="275" mass="29614">MLFRREVTGQWHRIRYVEQSGRRRAALIWNLHHSLEGSQSRSCRAPVTLPPSRPPAMEHLLNDAPPEEPAAGEVVIKNEAALAPVRAPAAAPPLPHLAAQLSAVSAASPSSSAASLGLHMLSSAPPAPPRLPPISLLTAAAAALQPMQCRPLCAQAPAQPQLRPMLVTPLQAAASSSSPAVAAPAPANDMLCRYRNKKCAFPRAIKRNGERHNLCERHRAKANQNQRKLESKRRTQKRMMQRAHSMGADRIVKAKKAAASVETEITFTLYGGAVA</sequence>
<organism evidence="1 2">
    <name type="scientific">Phytophthora pseudosyringae</name>
    <dbReference type="NCBI Taxonomy" id="221518"/>
    <lineage>
        <taxon>Eukaryota</taxon>
        <taxon>Sar</taxon>
        <taxon>Stramenopiles</taxon>
        <taxon>Oomycota</taxon>
        <taxon>Peronosporomycetes</taxon>
        <taxon>Peronosporales</taxon>
        <taxon>Peronosporaceae</taxon>
        <taxon>Phytophthora</taxon>
    </lineage>
</organism>
<keyword evidence="2" id="KW-1185">Reference proteome</keyword>
<gene>
    <name evidence="1" type="ORF">PHYPSEUDO_010924</name>
</gene>
<dbReference type="AlphaFoldDB" id="A0A8T1VCJ6"/>
<evidence type="ECO:0000313" key="2">
    <source>
        <dbReference type="Proteomes" id="UP000694044"/>
    </source>
</evidence>
<name>A0A8T1VCJ6_9STRA</name>
<protein>
    <submittedName>
        <fullName evidence="1">Uncharacterized protein</fullName>
    </submittedName>
</protein>
<comment type="caution">
    <text evidence="1">The sequence shown here is derived from an EMBL/GenBank/DDBJ whole genome shotgun (WGS) entry which is preliminary data.</text>
</comment>
<accession>A0A8T1VCJ6</accession>
<dbReference type="OrthoDB" id="77806at2759"/>
<dbReference type="EMBL" id="JAGDFM010000478">
    <property type="protein sequence ID" value="KAG7377818.1"/>
    <property type="molecule type" value="Genomic_DNA"/>
</dbReference>
<proteinExistence type="predicted"/>